<dbReference type="Pfam" id="PF13598">
    <property type="entry name" value="DUF4139"/>
    <property type="match status" value="1"/>
</dbReference>
<dbReference type="InterPro" id="IPR011935">
    <property type="entry name" value="CHP02231"/>
</dbReference>
<dbReference type="PANTHER" id="PTHR31005:SF8">
    <property type="entry name" value="DUF4139 DOMAIN-CONTAINING PROTEIN"/>
    <property type="match status" value="1"/>
</dbReference>
<evidence type="ECO:0000313" key="4">
    <source>
        <dbReference type="Proteomes" id="UP001597508"/>
    </source>
</evidence>
<protein>
    <submittedName>
        <fullName evidence="3">Mucoidy inhibitor MuiA family protein</fullName>
    </submittedName>
</protein>
<dbReference type="InterPro" id="IPR025554">
    <property type="entry name" value="DUF4140"/>
</dbReference>
<proteinExistence type="predicted"/>
<dbReference type="EMBL" id="JBHULH010000001">
    <property type="protein sequence ID" value="MFD2566477.1"/>
    <property type="molecule type" value="Genomic_DNA"/>
</dbReference>
<keyword evidence="4" id="KW-1185">Reference proteome</keyword>
<evidence type="ECO:0000313" key="3">
    <source>
        <dbReference type="EMBL" id="MFD2566477.1"/>
    </source>
</evidence>
<dbReference type="InterPro" id="IPR037291">
    <property type="entry name" value="DUF4139"/>
</dbReference>
<name>A0ABW5LPZ1_9FLAO</name>
<dbReference type="SUPFAM" id="SSF49464">
    <property type="entry name" value="Carboxypeptidase regulatory domain-like"/>
    <property type="match status" value="1"/>
</dbReference>
<gene>
    <name evidence="3" type="ORF">ACFSRZ_03780</name>
</gene>
<dbReference type="NCBIfam" id="TIGR02231">
    <property type="entry name" value="mucoidy inhibitor MuiA family protein"/>
    <property type="match status" value="1"/>
</dbReference>
<dbReference type="Pfam" id="PF13715">
    <property type="entry name" value="CarbopepD_reg_2"/>
    <property type="match status" value="1"/>
</dbReference>
<dbReference type="RefSeq" id="WP_379665184.1">
    <property type="nucleotide sequence ID" value="NZ_JBHULH010000001.1"/>
</dbReference>
<comment type="caution">
    <text evidence="3">The sequence shown here is derived from an EMBL/GenBank/DDBJ whole genome shotgun (WGS) entry which is preliminary data.</text>
</comment>
<sequence length="613" mass="70122">MKKIIIFLLFLTVNFCFSQEREIKSEVNSATVFLNSAQVTRTKNIKVDRGLQVLKFVDLSPFIDKKSIQIRAEGIEIQAINYQKNYLNSSKKSMEQISLEDELSKLNDKIDIENINLSSVQDEIQFLKSNRSIGGDQTLTVSALKEASSFYSSQMKKLKTNELAFKNKIHKLHVKKAKITKQIENLTPKKEFASGEIFLKMRSSSVKTVKFILTYNVSNVGWYPSYDVRVKDINSPLHLNYKANLKQNSQVDWNNVKLRFSSANPSQSTKAGKITPYFINYGTYPPNYKSEIDEVVGYVEDSQGPIPGATVLVKGTTIGTETDFNGRYSIKVPDTNSTLVFSYLGFRTVERKANNRSINILMEADEVLEEVVVTAYAKPSKNRRSKSKLGQKLEGRVYGLNTSIPTKKIINQTSVSFEIIEPYTVKSSKKDFIISMKTYEVEASYNYYAVPRIEENAFLVARLNDWEKLNLLEGEANVYFENTFIGTSLIDTRYAEKQLDISLGMDKNVSIQRDKAKDFTTRQFIGNKKEETSVWNIIVKNNKLQTIKMSVLDQIPISTREEIKITMDKKFDGVLNQETGEVRWNFTLTPKNTKEIVLKYTVRYPKNRSLIID</sequence>
<reference evidence="4" key="1">
    <citation type="journal article" date="2019" name="Int. J. Syst. Evol. Microbiol.">
        <title>The Global Catalogue of Microorganisms (GCM) 10K type strain sequencing project: providing services to taxonomists for standard genome sequencing and annotation.</title>
        <authorList>
            <consortium name="The Broad Institute Genomics Platform"/>
            <consortium name="The Broad Institute Genome Sequencing Center for Infectious Disease"/>
            <person name="Wu L."/>
            <person name="Ma J."/>
        </authorList>
    </citation>
    <scope>NUCLEOTIDE SEQUENCE [LARGE SCALE GENOMIC DNA]</scope>
    <source>
        <strain evidence="4">KCTC 52127</strain>
    </source>
</reference>
<dbReference type="InterPro" id="IPR008969">
    <property type="entry name" value="CarboxyPept-like_regulatory"/>
</dbReference>
<evidence type="ECO:0000259" key="1">
    <source>
        <dbReference type="Pfam" id="PF13598"/>
    </source>
</evidence>
<feature type="domain" description="DUF4140" evidence="2">
    <location>
        <begin position="30"/>
        <end position="127"/>
    </location>
</feature>
<dbReference type="PANTHER" id="PTHR31005">
    <property type="entry name" value="DUF4139 DOMAIN-CONTAINING PROTEIN"/>
    <property type="match status" value="1"/>
</dbReference>
<dbReference type="Pfam" id="PF13600">
    <property type="entry name" value="DUF4140"/>
    <property type="match status" value="1"/>
</dbReference>
<dbReference type="Gene3D" id="2.60.40.1120">
    <property type="entry name" value="Carboxypeptidase-like, regulatory domain"/>
    <property type="match status" value="1"/>
</dbReference>
<evidence type="ECO:0000259" key="2">
    <source>
        <dbReference type="Pfam" id="PF13600"/>
    </source>
</evidence>
<organism evidence="3 4">
    <name type="scientific">Pseudotenacibaculum haliotis</name>
    <dbReference type="NCBI Taxonomy" id="1862138"/>
    <lineage>
        <taxon>Bacteria</taxon>
        <taxon>Pseudomonadati</taxon>
        <taxon>Bacteroidota</taxon>
        <taxon>Flavobacteriia</taxon>
        <taxon>Flavobacteriales</taxon>
        <taxon>Flavobacteriaceae</taxon>
        <taxon>Pseudotenacibaculum</taxon>
    </lineage>
</organism>
<accession>A0ABW5LPZ1</accession>
<dbReference type="Proteomes" id="UP001597508">
    <property type="component" value="Unassembled WGS sequence"/>
</dbReference>
<feature type="domain" description="DUF4139" evidence="1">
    <location>
        <begin position="213"/>
        <end position="606"/>
    </location>
</feature>